<sequence length="153" mass="16864">MKSITKTASPWAWILPQPGQVEWGQNWFAHKTLESQFCFSRSSGSRLSSASTTDTLATEVSYAGLPNYLDNFFSLRTVKIFVYATPIELSKKLIARISIAAAAARQIYRENSSTFEIPYFVAKVAKRVAKVRGPGLPAASHPILTPVKLSSQP</sequence>
<comment type="caution">
    <text evidence="1">The sequence shown here is derived from an EMBL/GenBank/DDBJ whole genome shotgun (WGS) entry which is preliminary data.</text>
</comment>
<evidence type="ECO:0000313" key="1">
    <source>
        <dbReference type="EMBL" id="GBN47493.1"/>
    </source>
</evidence>
<gene>
    <name evidence="1" type="ORF">AVEN_8380_1</name>
</gene>
<evidence type="ECO:0000313" key="2">
    <source>
        <dbReference type="Proteomes" id="UP000499080"/>
    </source>
</evidence>
<dbReference type="Proteomes" id="UP000499080">
    <property type="component" value="Unassembled WGS sequence"/>
</dbReference>
<dbReference type="EMBL" id="BGPR01010688">
    <property type="protein sequence ID" value="GBN47493.1"/>
    <property type="molecule type" value="Genomic_DNA"/>
</dbReference>
<organism evidence="1 2">
    <name type="scientific">Araneus ventricosus</name>
    <name type="common">Orbweaver spider</name>
    <name type="synonym">Epeira ventricosa</name>
    <dbReference type="NCBI Taxonomy" id="182803"/>
    <lineage>
        <taxon>Eukaryota</taxon>
        <taxon>Metazoa</taxon>
        <taxon>Ecdysozoa</taxon>
        <taxon>Arthropoda</taxon>
        <taxon>Chelicerata</taxon>
        <taxon>Arachnida</taxon>
        <taxon>Araneae</taxon>
        <taxon>Araneomorphae</taxon>
        <taxon>Entelegynae</taxon>
        <taxon>Araneoidea</taxon>
        <taxon>Araneidae</taxon>
        <taxon>Araneus</taxon>
    </lineage>
</organism>
<reference evidence="1 2" key="1">
    <citation type="journal article" date="2019" name="Sci. Rep.">
        <title>Orb-weaving spider Araneus ventricosus genome elucidates the spidroin gene catalogue.</title>
        <authorList>
            <person name="Kono N."/>
            <person name="Nakamura H."/>
            <person name="Ohtoshi R."/>
            <person name="Moran D.A.P."/>
            <person name="Shinohara A."/>
            <person name="Yoshida Y."/>
            <person name="Fujiwara M."/>
            <person name="Mori M."/>
            <person name="Tomita M."/>
            <person name="Arakawa K."/>
        </authorList>
    </citation>
    <scope>NUCLEOTIDE SEQUENCE [LARGE SCALE GENOMIC DNA]</scope>
</reference>
<protein>
    <submittedName>
        <fullName evidence="1">Uncharacterized protein</fullName>
    </submittedName>
</protein>
<keyword evidence="2" id="KW-1185">Reference proteome</keyword>
<name>A0A4Y2P8Z4_ARAVE</name>
<accession>A0A4Y2P8Z4</accession>
<dbReference type="AlphaFoldDB" id="A0A4Y2P8Z4"/>
<proteinExistence type="predicted"/>